<evidence type="ECO:0000256" key="9">
    <source>
        <dbReference type="SAM" id="MobiDB-lite"/>
    </source>
</evidence>
<evidence type="ECO:0000256" key="1">
    <source>
        <dbReference type="ARBA" id="ARBA00004123"/>
    </source>
</evidence>
<evidence type="ECO:0000256" key="8">
    <source>
        <dbReference type="PROSITE-ProRule" id="PRU00094"/>
    </source>
</evidence>
<keyword evidence="13" id="KW-1185">Reference proteome</keyword>
<evidence type="ECO:0000256" key="4">
    <source>
        <dbReference type="ARBA" id="ARBA00022833"/>
    </source>
</evidence>
<dbReference type="PROSITE" id="PS51916">
    <property type="entry name" value="DEUBAD"/>
    <property type="match status" value="1"/>
</dbReference>
<dbReference type="Gramene" id="ONK56301">
    <property type="protein sequence ID" value="ONK56301"/>
    <property type="gene ID" value="A4U43_C10F6370"/>
</dbReference>
<feature type="domain" description="GATA-type" evidence="10">
    <location>
        <begin position="7"/>
        <end position="40"/>
    </location>
</feature>
<evidence type="ECO:0000256" key="3">
    <source>
        <dbReference type="ARBA" id="ARBA00022771"/>
    </source>
</evidence>
<protein>
    <submittedName>
        <fullName evidence="12">Uncharacterized protein</fullName>
    </submittedName>
</protein>
<feature type="domain" description="DEUBAD" evidence="11">
    <location>
        <begin position="291"/>
        <end position="403"/>
    </location>
</feature>
<sequence>MGKHGPCRHCGVTTTPLWRNGPPDKPVLCNACGSRWRTKGSLTNYTPLHAREPIDQEEFKMAKPKVIPFKPKEKRLQKIKQSCGSVEKRHEIPYSDQNFRKILEGDPSNRSSSGSATSYSESCAHFGTTEASDLTGSAQSNVWESQVPSKKRTCILRPKPTPVEKLTKDLYTIMHKQQSSYLSSSEEDLLYEGETPIGSFEIGNGSFLLRYPNPKAIEEESEASSFPIDKSCIANEAYSGSASFPVHSESKGMLLAAVGIEKLNNSTINVAQGNVKRDISCTDKLPLLRDRGSPLGFTDLKDIVNFEVSMRHMTDEERQRLMKYLPSSDTAKYPESLRTMFNSSQFMETFSYFQQLLREGIFESSISGTDNGDYRILKRLVLQNFSRPTWVEHYKRLKDIKIKQNFGRKEIASRSISLEHSNFTSLKRAGDSQSLHLSELHSAVKSPKRLAKSGGSGTNPQSIVSLQPNSTNSRTIYDAEEFVDNDGTCFSPRTIFATPERSSLLCSLQFTDDSSDHDLLLDIPNNSSFPDAELLYNPRNQKRGCRNNLCAASGVIADGEESLSSFSSQKPR</sequence>
<proteinExistence type="predicted"/>
<dbReference type="InterPro" id="IPR038108">
    <property type="entry name" value="RPN13_DEUBAD_sf"/>
</dbReference>
<dbReference type="PROSITE" id="PS50114">
    <property type="entry name" value="GATA_ZN_FINGER_2"/>
    <property type="match status" value="1"/>
</dbReference>
<dbReference type="GO" id="GO:0008270">
    <property type="term" value="F:zinc ion binding"/>
    <property type="evidence" value="ECO:0007669"/>
    <property type="project" value="UniProtKB-KW"/>
</dbReference>
<accession>A0A5P1E143</accession>
<organism evidence="12 13">
    <name type="scientific">Asparagus officinalis</name>
    <name type="common">Garden asparagus</name>
    <dbReference type="NCBI Taxonomy" id="4686"/>
    <lineage>
        <taxon>Eukaryota</taxon>
        <taxon>Viridiplantae</taxon>
        <taxon>Streptophyta</taxon>
        <taxon>Embryophyta</taxon>
        <taxon>Tracheophyta</taxon>
        <taxon>Spermatophyta</taxon>
        <taxon>Magnoliopsida</taxon>
        <taxon>Liliopsida</taxon>
        <taxon>Asparagales</taxon>
        <taxon>Asparagaceae</taxon>
        <taxon>Asparagoideae</taxon>
        <taxon>Asparagus</taxon>
    </lineage>
</organism>
<keyword evidence="3 8" id="KW-0863">Zinc-finger</keyword>
<keyword evidence="7" id="KW-0539">Nucleus</keyword>
<evidence type="ECO:0000259" key="10">
    <source>
        <dbReference type="PROSITE" id="PS50114"/>
    </source>
</evidence>
<dbReference type="InterPro" id="IPR044589">
    <property type="entry name" value="GATA26/27"/>
</dbReference>
<dbReference type="SUPFAM" id="SSF57716">
    <property type="entry name" value="Glucocorticoid receptor-like (DNA-binding domain)"/>
    <property type="match status" value="1"/>
</dbReference>
<dbReference type="GO" id="GO:0005634">
    <property type="term" value="C:nucleus"/>
    <property type="evidence" value="ECO:0007669"/>
    <property type="project" value="UniProtKB-SubCell"/>
</dbReference>
<evidence type="ECO:0000256" key="5">
    <source>
        <dbReference type="ARBA" id="ARBA00023015"/>
    </source>
</evidence>
<keyword evidence="6" id="KW-0804">Transcription</keyword>
<dbReference type="GO" id="GO:0006355">
    <property type="term" value="P:regulation of DNA-templated transcription"/>
    <property type="evidence" value="ECO:0007669"/>
    <property type="project" value="InterPro"/>
</dbReference>
<name>A0A5P1E143_ASPOF</name>
<dbReference type="AlphaFoldDB" id="A0A5P1E143"/>
<feature type="compositionally biased region" description="Low complexity" evidence="9">
    <location>
        <begin position="108"/>
        <end position="120"/>
    </location>
</feature>
<evidence type="ECO:0000256" key="2">
    <source>
        <dbReference type="ARBA" id="ARBA00022723"/>
    </source>
</evidence>
<dbReference type="Pfam" id="PF00320">
    <property type="entry name" value="GATA"/>
    <property type="match status" value="1"/>
</dbReference>
<keyword evidence="4" id="KW-0862">Zinc</keyword>
<keyword evidence="2" id="KW-0479">Metal-binding</keyword>
<dbReference type="EMBL" id="CM007390">
    <property type="protein sequence ID" value="ONK56301.1"/>
    <property type="molecule type" value="Genomic_DNA"/>
</dbReference>
<dbReference type="Gene3D" id="1.10.2020.20">
    <property type="match status" value="1"/>
</dbReference>
<reference evidence="13" key="1">
    <citation type="journal article" date="2017" name="Nat. Commun.">
        <title>The asparagus genome sheds light on the origin and evolution of a young Y chromosome.</title>
        <authorList>
            <person name="Harkess A."/>
            <person name="Zhou J."/>
            <person name="Xu C."/>
            <person name="Bowers J.E."/>
            <person name="Van der Hulst R."/>
            <person name="Ayyampalayam S."/>
            <person name="Mercati F."/>
            <person name="Riccardi P."/>
            <person name="McKain M.R."/>
            <person name="Kakrana A."/>
            <person name="Tang H."/>
            <person name="Ray J."/>
            <person name="Groenendijk J."/>
            <person name="Arikit S."/>
            <person name="Mathioni S.M."/>
            <person name="Nakano M."/>
            <person name="Shan H."/>
            <person name="Telgmann-Rauber A."/>
            <person name="Kanno A."/>
            <person name="Yue Z."/>
            <person name="Chen H."/>
            <person name="Li W."/>
            <person name="Chen Y."/>
            <person name="Xu X."/>
            <person name="Zhang Y."/>
            <person name="Luo S."/>
            <person name="Chen H."/>
            <person name="Gao J."/>
            <person name="Mao Z."/>
            <person name="Pires J.C."/>
            <person name="Luo M."/>
            <person name="Kudrna D."/>
            <person name="Wing R.A."/>
            <person name="Meyers B.C."/>
            <person name="Yi K."/>
            <person name="Kong H."/>
            <person name="Lavrijsen P."/>
            <person name="Sunseri F."/>
            <person name="Falavigna A."/>
            <person name="Ye Y."/>
            <person name="Leebens-Mack J.H."/>
            <person name="Chen G."/>
        </authorList>
    </citation>
    <scope>NUCLEOTIDE SEQUENCE [LARGE SCALE GENOMIC DNA]</scope>
    <source>
        <strain evidence="13">cv. DH0086</strain>
    </source>
</reference>
<dbReference type="CDD" id="cd00202">
    <property type="entry name" value="ZnF_GATA"/>
    <property type="match status" value="1"/>
</dbReference>
<evidence type="ECO:0000313" key="13">
    <source>
        <dbReference type="Proteomes" id="UP000243459"/>
    </source>
</evidence>
<evidence type="ECO:0000256" key="6">
    <source>
        <dbReference type="ARBA" id="ARBA00023163"/>
    </source>
</evidence>
<evidence type="ECO:0000259" key="11">
    <source>
        <dbReference type="PROSITE" id="PS51916"/>
    </source>
</evidence>
<dbReference type="InterPro" id="IPR000679">
    <property type="entry name" value="Znf_GATA"/>
</dbReference>
<dbReference type="Gene3D" id="3.30.50.10">
    <property type="entry name" value="Erythroid Transcription Factor GATA-1, subunit A"/>
    <property type="match status" value="1"/>
</dbReference>
<evidence type="ECO:0000313" key="12">
    <source>
        <dbReference type="EMBL" id="ONK56301.1"/>
    </source>
</evidence>
<feature type="region of interest" description="Disordered" evidence="9">
    <location>
        <begin position="448"/>
        <end position="470"/>
    </location>
</feature>
<dbReference type="Pfam" id="PF13919">
    <property type="entry name" value="ASXH"/>
    <property type="match status" value="1"/>
</dbReference>
<comment type="subcellular location">
    <subcellularLocation>
        <location evidence="1">Nucleus</location>
    </subcellularLocation>
</comment>
<dbReference type="PANTHER" id="PTHR46855">
    <property type="entry name" value="OSJNBB0038F03.10 PROTEIN"/>
    <property type="match status" value="1"/>
</dbReference>
<dbReference type="InterPro" id="IPR028020">
    <property type="entry name" value="ASX_DEUBAD_dom"/>
</dbReference>
<dbReference type="PANTHER" id="PTHR46855:SF1">
    <property type="entry name" value="GATA TRANSCRIPTION FACTOR 26"/>
    <property type="match status" value="1"/>
</dbReference>
<gene>
    <name evidence="12" type="ORF">A4U43_C10F6370</name>
</gene>
<dbReference type="SMART" id="SM00401">
    <property type="entry name" value="ZnF_GATA"/>
    <property type="match status" value="1"/>
</dbReference>
<dbReference type="InterPro" id="IPR044867">
    <property type="entry name" value="DEUBAD_dom"/>
</dbReference>
<feature type="region of interest" description="Disordered" evidence="9">
    <location>
        <begin position="97"/>
        <end position="120"/>
    </location>
</feature>
<dbReference type="OMA" id="ILMHNDS"/>
<keyword evidence="5" id="KW-0805">Transcription regulation</keyword>
<dbReference type="OrthoDB" id="515401at2759"/>
<dbReference type="Proteomes" id="UP000243459">
    <property type="component" value="Chromosome 10"/>
</dbReference>
<feature type="compositionally biased region" description="Polar residues" evidence="9">
    <location>
        <begin position="458"/>
        <end position="470"/>
    </location>
</feature>
<evidence type="ECO:0000256" key="7">
    <source>
        <dbReference type="ARBA" id="ARBA00023242"/>
    </source>
</evidence>
<dbReference type="GO" id="GO:0043565">
    <property type="term" value="F:sequence-specific DNA binding"/>
    <property type="evidence" value="ECO:0007669"/>
    <property type="project" value="InterPro"/>
</dbReference>
<dbReference type="InterPro" id="IPR013088">
    <property type="entry name" value="Znf_NHR/GATA"/>
</dbReference>